<feature type="transmembrane region" description="Helical" evidence="6">
    <location>
        <begin position="203"/>
        <end position="222"/>
    </location>
</feature>
<dbReference type="PANTHER" id="PTHR21716">
    <property type="entry name" value="TRANSMEMBRANE PROTEIN"/>
    <property type="match status" value="1"/>
</dbReference>
<dbReference type="Pfam" id="PF01594">
    <property type="entry name" value="AI-2E_transport"/>
    <property type="match status" value="1"/>
</dbReference>
<evidence type="ECO:0000256" key="6">
    <source>
        <dbReference type="SAM" id="Phobius"/>
    </source>
</evidence>
<proteinExistence type="inferred from homology"/>
<keyword evidence="3 6" id="KW-0812">Transmembrane</keyword>
<evidence type="ECO:0000256" key="5">
    <source>
        <dbReference type="ARBA" id="ARBA00023136"/>
    </source>
</evidence>
<gene>
    <name evidence="7" type="ORF">LOSG293_090590</name>
</gene>
<comment type="subcellular location">
    <subcellularLocation>
        <location evidence="1">Membrane</location>
        <topology evidence="1">Multi-pass membrane protein</topology>
    </subcellularLocation>
</comment>
<dbReference type="eggNOG" id="COG0628">
    <property type="taxonomic scope" value="Bacteria"/>
</dbReference>
<evidence type="ECO:0000256" key="1">
    <source>
        <dbReference type="ARBA" id="ARBA00004141"/>
    </source>
</evidence>
<evidence type="ECO:0000256" key="2">
    <source>
        <dbReference type="ARBA" id="ARBA00009773"/>
    </source>
</evidence>
<feature type="transmembrane region" description="Helical" evidence="6">
    <location>
        <begin position="12"/>
        <end position="29"/>
    </location>
</feature>
<feature type="transmembrane region" description="Helical" evidence="6">
    <location>
        <begin position="136"/>
        <end position="160"/>
    </location>
</feature>
<dbReference type="GO" id="GO:0055085">
    <property type="term" value="P:transmembrane transport"/>
    <property type="evidence" value="ECO:0007669"/>
    <property type="project" value="TreeGrafter"/>
</dbReference>
<keyword evidence="4 6" id="KW-1133">Transmembrane helix</keyword>
<protein>
    <submittedName>
        <fullName evidence="7">Transporter</fullName>
    </submittedName>
</protein>
<dbReference type="OrthoDB" id="9772136at2"/>
<feature type="transmembrane region" description="Helical" evidence="6">
    <location>
        <begin position="36"/>
        <end position="53"/>
    </location>
</feature>
<dbReference type="EMBL" id="BBJM01000009">
    <property type="protein sequence ID" value="GAK47634.1"/>
    <property type="molecule type" value="Genomic_DNA"/>
</dbReference>
<feature type="transmembrane region" description="Helical" evidence="6">
    <location>
        <begin position="296"/>
        <end position="326"/>
    </location>
</feature>
<evidence type="ECO:0000313" key="7">
    <source>
        <dbReference type="EMBL" id="GAK47634.1"/>
    </source>
</evidence>
<feature type="transmembrane region" description="Helical" evidence="6">
    <location>
        <begin position="265"/>
        <end position="284"/>
    </location>
</feature>
<evidence type="ECO:0000313" key="8">
    <source>
        <dbReference type="Proteomes" id="UP000028700"/>
    </source>
</evidence>
<accession>A0A081BHW6</accession>
<sequence>MKAWKQFVDNVRLRRFTVLLLIMLVLYLVRGEMNTILLTFIFTLLVIKLVHFIQRYVKIPTSVIVVAVYALIIWLLYLAVTQYLPKMAVQAVHSVETIYNFYQDPSNDSNEIVKWIGNYIGQSELLDQFKNGIKIVITYVTGIGSMGVTLLLSLILSFFFTVEEKSMTRFSKLFLTSDYGWFFQDITFFAKKFINTFGVVLEAQFFIAVCNTFITTIVLAVMKMPQLPTLAIMIFFLSLVPVAGVIISVVPLGIIAYSVGGINDVIAVIITIIVVHTIEAYILNPKFMSSRTELPIFYTFVLLIGGEALLGIWGLIVSVPIFTFFLDILGVKSVKLHGQALQKMREKRASERQDNE</sequence>
<reference evidence="7" key="1">
    <citation type="journal article" date="2014" name="Genome Announc.">
        <title>Draft Genome Sequence of Lactobacillus oryzae Strain SG293T.</title>
        <authorList>
            <person name="Tanizawa Y."/>
            <person name="Fujisawa T."/>
            <person name="Mochizuki T."/>
            <person name="Kaminuma E."/>
            <person name="Nakamura Y."/>
            <person name="Tohno M."/>
        </authorList>
    </citation>
    <scope>NUCLEOTIDE SEQUENCE [LARGE SCALE GENOMIC DNA]</scope>
    <source>
        <strain evidence="7">SG293</strain>
    </source>
</reference>
<comment type="similarity">
    <text evidence="2">Belongs to the autoinducer-2 exporter (AI-2E) (TC 2.A.86) family.</text>
</comment>
<dbReference type="RefSeq" id="WP_034527134.1">
    <property type="nucleotide sequence ID" value="NZ_BBAZ01000009.1"/>
</dbReference>
<dbReference type="AlphaFoldDB" id="A0A081BHW6"/>
<keyword evidence="5 6" id="KW-0472">Membrane</keyword>
<dbReference type="PANTHER" id="PTHR21716:SF62">
    <property type="entry name" value="TRANSPORT PROTEIN YDBI-RELATED"/>
    <property type="match status" value="1"/>
</dbReference>
<name>A0A081BHW6_9LACO</name>
<dbReference type="GO" id="GO:0016020">
    <property type="term" value="C:membrane"/>
    <property type="evidence" value="ECO:0007669"/>
    <property type="project" value="UniProtKB-SubCell"/>
</dbReference>
<dbReference type="Proteomes" id="UP000028700">
    <property type="component" value="Unassembled WGS sequence"/>
</dbReference>
<dbReference type="InterPro" id="IPR002549">
    <property type="entry name" value="AI-2E-like"/>
</dbReference>
<feature type="transmembrane region" description="Helical" evidence="6">
    <location>
        <begin position="234"/>
        <end position="259"/>
    </location>
</feature>
<comment type="caution">
    <text evidence="7">The sequence shown here is derived from an EMBL/GenBank/DDBJ whole genome shotgun (WGS) entry which is preliminary data.</text>
</comment>
<organism evidence="7 8">
    <name type="scientific">Secundilactobacillus oryzae JCM 18671</name>
    <dbReference type="NCBI Taxonomy" id="1291743"/>
    <lineage>
        <taxon>Bacteria</taxon>
        <taxon>Bacillati</taxon>
        <taxon>Bacillota</taxon>
        <taxon>Bacilli</taxon>
        <taxon>Lactobacillales</taxon>
        <taxon>Lactobacillaceae</taxon>
        <taxon>Secundilactobacillus</taxon>
    </lineage>
</organism>
<dbReference type="STRING" id="1291743.LOSG293_090590"/>
<evidence type="ECO:0000256" key="3">
    <source>
        <dbReference type="ARBA" id="ARBA00022692"/>
    </source>
</evidence>
<feature type="transmembrane region" description="Helical" evidence="6">
    <location>
        <begin position="59"/>
        <end position="80"/>
    </location>
</feature>
<keyword evidence="8" id="KW-1185">Reference proteome</keyword>
<evidence type="ECO:0000256" key="4">
    <source>
        <dbReference type="ARBA" id="ARBA00022989"/>
    </source>
</evidence>